<keyword evidence="4" id="KW-1185">Reference proteome</keyword>
<dbReference type="CDD" id="cd01948">
    <property type="entry name" value="EAL"/>
    <property type="match status" value="1"/>
</dbReference>
<protein>
    <submittedName>
        <fullName evidence="3">Diguanylate phosphodiesterase</fullName>
    </submittedName>
</protein>
<evidence type="ECO:0000259" key="2">
    <source>
        <dbReference type="PROSITE" id="PS50883"/>
    </source>
</evidence>
<dbReference type="Pfam" id="PF00563">
    <property type="entry name" value="EAL"/>
    <property type="match status" value="1"/>
</dbReference>
<dbReference type="EMBL" id="JWIO01000002">
    <property type="protein sequence ID" value="KLL12972.1"/>
    <property type="molecule type" value="Genomic_DNA"/>
</dbReference>
<dbReference type="Gene3D" id="3.20.20.450">
    <property type="entry name" value="EAL domain"/>
    <property type="match status" value="1"/>
</dbReference>
<dbReference type="RefSeq" id="WP_047221482.1">
    <property type="nucleotide sequence ID" value="NZ_JWIO01000002.1"/>
</dbReference>
<dbReference type="PROSITE" id="PS50883">
    <property type="entry name" value="EAL"/>
    <property type="match status" value="1"/>
</dbReference>
<reference evidence="3 4" key="1">
    <citation type="submission" date="2014-12" db="EMBL/GenBank/DDBJ databases">
        <title>Frankia sp. BMG5.1 draft genome.</title>
        <authorList>
            <person name="Gtari M."/>
            <person name="Ghodhbane-Gtari F."/>
            <person name="Nouioui I."/>
            <person name="Ktari A."/>
            <person name="Hezbri K."/>
            <person name="Mimouni W."/>
            <person name="Sbissi I."/>
            <person name="Ayari A."/>
            <person name="Yamanaka T."/>
            <person name="Normand P."/>
            <person name="Tisa L.S."/>
            <person name="Boudabous A."/>
        </authorList>
    </citation>
    <scope>NUCLEOTIDE SEQUENCE [LARGE SCALE GENOMIC DNA]</scope>
    <source>
        <strain evidence="3 4">BMG5.1</strain>
    </source>
</reference>
<organism evidence="3 4">
    <name type="scientific">Protofrankia coriariae</name>
    <dbReference type="NCBI Taxonomy" id="1562887"/>
    <lineage>
        <taxon>Bacteria</taxon>
        <taxon>Bacillati</taxon>
        <taxon>Actinomycetota</taxon>
        <taxon>Actinomycetes</taxon>
        <taxon>Frankiales</taxon>
        <taxon>Frankiaceae</taxon>
        <taxon>Protofrankia</taxon>
    </lineage>
</organism>
<dbReference type="PANTHER" id="PTHR33121:SF70">
    <property type="entry name" value="SIGNALING PROTEIN YKOW"/>
    <property type="match status" value="1"/>
</dbReference>
<evidence type="ECO:0000256" key="1">
    <source>
        <dbReference type="SAM" id="MobiDB-lite"/>
    </source>
</evidence>
<feature type="region of interest" description="Disordered" evidence="1">
    <location>
        <begin position="261"/>
        <end position="313"/>
    </location>
</feature>
<name>A0ABR5F8E0_9ACTN</name>
<feature type="domain" description="EAL" evidence="2">
    <location>
        <begin position="5"/>
        <end position="263"/>
    </location>
</feature>
<dbReference type="Proteomes" id="UP000035425">
    <property type="component" value="Unassembled WGS sequence"/>
</dbReference>
<dbReference type="PANTHER" id="PTHR33121">
    <property type="entry name" value="CYCLIC DI-GMP PHOSPHODIESTERASE PDEF"/>
    <property type="match status" value="1"/>
</dbReference>
<feature type="compositionally biased region" description="Low complexity" evidence="1">
    <location>
        <begin position="273"/>
        <end position="313"/>
    </location>
</feature>
<gene>
    <name evidence="3" type="ORF">FrCorBMG51_01925</name>
</gene>
<dbReference type="InterPro" id="IPR050706">
    <property type="entry name" value="Cyclic-di-GMP_PDE-like"/>
</dbReference>
<accession>A0ABR5F8E0</accession>
<evidence type="ECO:0000313" key="4">
    <source>
        <dbReference type="Proteomes" id="UP000035425"/>
    </source>
</evidence>
<evidence type="ECO:0000313" key="3">
    <source>
        <dbReference type="EMBL" id="KLL12972.1"/>
    </source>
</evidence>
<sequence>MTAIELNLVPALCAAFDDGSLQLHYQPEVDLRTGSVPGMEAFLRWHHPDRGLMNPSQFMPAAAAAGLSDQVGRWVLRTAVAEARTWHEMAAGTAIRPPRLWVNVTADQLTRPGFAIEVEQLMHGRALPPGALGLEFTEQTLGLARVGVPRLLARLRSFGPAIGVDGFGTWYASLSTLDVLPLDMVKIDGRFLHAMQRDLEGEAVLASIITLAHRRQMVVTAEGVDSVVMASRLAAMHCDRGAGRLFCPPVPTDDARMIALGRGRPNRRHGRSRPTGATSGTGRAGRAAPDRATATATATATGTIPRPARAAVI</sequence>
<dbReference type="SMART" id="SM00052">
    <property type="entry name" value="EAL"/>
    <property type="match status" value="1"/>
</dbReference>
<proteinExistence type="predicted"/>
<dbReference type="InterPro" id="IPR035919">
    <property type="entry name" value="EAL_sf"/>
</dbReference>
<dbReference type="SUPFAM" id="SSF141868">
    <property type="entry name" value="EAL domain-like"/>
    <property type="match status" value="1"/>
</dbReference>
<dbReference type="InterPro" id="IPR001633">
    <property type="entry name" value="EAL_dom"/>
</dbReference>
<comment type="caution">
    <text evidence="3">The sequence shown here is derived from an EMBL/GenBank/DDBJ whole genome shotgun (WGS) entry which is preliminary data.</text>
</comment>